<evidence type="ECO:0000313" key="1">
    <source>
        <dbReference type="EMBL" id="OLN29176.1"/>
    </source>
</evidence>
<proteinExistence type="predicted"/>
<dbReference type="STRING" id="1888891.DSOL_3679"/>
<name>A0A1Q8QPD0_9FIRM</name>
<dbReference type="Proteomes" id="UP000186102">
    <property type="component" value="Unassembled WGS sequence"/>
</dbReference>
<comment type="caution">
    <text evidence="1">The sequence shown here is derived from an EMBL/GenBank/DDBJ whole genome shotgun (WGS) entry which is preliminary data.</text>
</comment>
<keyword evidence="2" id="KW-1185">Reference proteome</keyword>
<reference evidence="1 2" key="1">
    <citation type="submission" date="2016-09" db="EMBL/GenBank/DDBJ databases">
        <title>Complete genome of Desulfosporosinus sp. OL.</title>
        <authorList>
            <person name="Mardanov A."/>
            <person name="Beletsky A."/>
            <person name="Panova A."/>
            <person name="Karnachuk O."/>
            <person name="Ravin N."/>
        </authorList>
    </citation>
    <scope>NUCLEOTIDE SEQUENCE [LARGE SCALE GENOMIC DNA]</scope>
    <source>
        <strain evidence="1 2">OL</strain>
    </source>
</reference>
<evidence type="ECO:0000313" key="2">
    <source>
        <dbReference type="Proteomes" id="UP000186102"/>
    </source>
</evidence>
<gene>
    <name evidence="1" type="ORF">DSOL_3679</name>
</gene>
<organism evidence="1 2">
    <name type="scientific">Desulfosporosinus metallidurans</name>
    <dbReference type="NCBI Taxonomy" id="1888891"/>
    <lineage>
        <taxon>Bacteria</taxon>
        <taxon>Bacillati</taxon>
        <taxon>Bacillota</taxon>
        <taxon>Clostridia</taxon>
        <taxon>Eubacteriales</taxon>
        <taxon>Desulfitobacteriaceae</taxon>
        <taxon>Desulfosporosinus</taxon>
    </lineage>
</organism>
<accession>A0A1Q8QPD0</accession>
<dbReference type="RefSeq" id="WP_075366134.1">
    <property type="nucleotide sequence ID" value="NZ_MLBF01000035.1"/>
</dbReference>
<sequence>MEQDSYQTQLELYKTLVNETLLRLGRIEYFIGSLDYAANIGSGKMLDGLDLRDIAETLGL</sequence>
<protein>
    <submittedName>
        <fullName evidence="1">Uncharacterized protein</fullName>
    </submittedName>
</protein>
<dbReference type="EMBL" id="MLBF01000035">
    <property type="protein sequence ID" value="OLN29176.1"/>
    <property type="molecule type" value="Genomic_DNA"/>
</dbReference>
<dbReference type="AlphaFoldDB" id="A0A1Q8QPD0"/>